<feature type="domain" description="SLH" evidence="2">
    <location>
        <begin position="160"/>
        <end position="222"/>
    </location>
</feature>
<reference evidence="3" key="1">
    <citation type="submission" date="2020-10" db="EMBL/GenBank/DDBJ databases">
        <title>Genomic Encyclopedia of Type Strains, Phase IV (KMG-IV): sequencing the most valuable type-strain genomes for metagenomic binning, comparative biology and taxonomic classification.</title>
        <authorList>
            <person name="Goeker M."/>
        </authorList>
    </citation>
    <scope>NUCLEOTIDE SEQUENCE</scope>
    <source>
        <strain evidence="3">DSM 13886</strain>
    </source>
</reference>
<feature type="signal peptide" evidence="1">
    <location>
        <begin position="1"/>
        <end position="23"/>
    </location>
</feature>
<keyword evidence="4" id="KW-1185">Reference proteome</keyword>
<dbReference type="Proteomes" id="UP000658225">
    <property type="component" value="Unassembled WGS sequence"/>
</dbReference>
<dbReference type="PANTHER" id="PTHR43308">
    <property type="entry name" value="OUTER MEMBRANE PROTEIN ALPHA-RELATED"/>
    <property type="match status" value="1"/>
</dbReference>
<evidence type="ECO:0000313" key="3">
    <source>
        <dbReference type="EMBL" id="MBE1555599.1"/>
    </source>
</evidence>
<feature type="domain" description="SLH" evidence="2">
    <location>
        <begin position="105"/>
        <end position="159"/>
    </location>
</feature>
<dbReference type="EMBL" id="JADBEL010000015">
    <property type="protein sequence ID" value="MBE1555599.1"/>
    <property type="molecule type" value="Genomic_DNA"/>
</dbReference>
<accession>A0A927R747</accession>
<protein>
    <recommendedName>
        <fullName evidence="2">SLH domain-containing protein</fullName>
    </recommendedName>
</protein>
<dbReference type="InterPro" id="IPR001119">
    <property type="entry name" value="SLH_dom"/>
</dbReference>
<dbReference type="AlphaFoldDB" id="A0A927R747"/>
<dbReference type="PANTHER" id="PTHR43308:SF5">
    <property type="entry name" value="S-LAYER PROTEIN _ PEPTIDOGLYCAN ENDO-BETA-N-ACETYLGLUCOSAMINIDASE"/>
    <property type="match status" value="1"/>
</dbReference>
<evidence type="ECO:0000259" key="2">
    <source>
        <dbReference type="PROSITE" id="PS51272"/>
    </source>
</evidence>
<dbReference type="PROSITE" id="PS51272">
    <property type="entry name" value="SLH"/>
    <property type="match status" value="3"/>
</dbReference>
<comment type="caution">
    <text evidence="3">The sequence shown here is derived from an EMBL/GenBank/DDBJ whole genome shotgun (WGS) entry which is preliminary data.</text>
</comment>
<evidence type="ECO:0000313" key="4">
    <source>
        <dbReference type="Proteomes" id="UP000658225"/>
    </source>
</evidence>
<feature type="domain" description="SLH" evidence="2">
    <location>
        <begin position="41"/>
        <end position="104"/>
    </location>
</feature>
<organism evidence="3 4">
    <name type="scientific">Sporosarcina limicola</name>
    <dbReference type="NCBI Taxonomy" id="34101"/>
    <lineage>
        <taxon>Bacteria</taxon>
        <taxon>Bacillati</taxon>
        <taxon>Bacillota</taxon>
        <taxon>Bacilli</taxon>
        <taxon>Bacillales</taxon>
        <taxon>Caryophanaceae</taxon>
        <taxon>Sporosarcina</taxon>
    </lineage>
</organism>
<dbReference type="RefSeq" id="WP_192599307.1">
    <property type="nucleotide sequence ID" value="NZ_JADBEL010000015.1"/>
</dbReference>
<feature type="chain" id="PRO_5039325171" description="SLH domain-containing protein" evidence="1">
    <location>
        <begin position="24"/>
        <end position="371"/>
    </location>
</feature>
<gene>
    <name evidence="3" type="ORF">H4683_002719</name>
</gene>
<dbReference type="InterPro" id="IPR051465">
    <property type="entry name" value="Cell_Envelope_Struct_Comp"/>
</dbReference>
<evidence type="ECO:0000256" key="1">
    <source>
        <dbReference type="SAM" id="SignalP"/>
    </source>
</evidence>
<proteinExistence type="predicted"/>
<name>A0A927R747_9BACL</name>
<sequence length="371" mass="42197">MKNKKLFLASLTALVAIPSAVYIVPANDHVEAAKVDKSTSHEGIFKDVSSESPYFEIINEMHNLGYISGYPDGTFKPEENISRKHVAALLSRVLPLEPVRQSKEFKDVQKTHLHYDIIQRVQRAGIMDGDQNGNFNPEAFLTRVQMAKIIDLAFDLSIKSEIDFKDVPPAHWGNRHVRALYSNGITTGYQGEFKPTEKVTRAHYAVFLHRALNLGNEDQLAQKLQGQFSDISDKTLETSFDEGVNMMLSMIGQKITYGEPGHLITDGEVYAATMQGTQRQAQMARENILYLKRFVKKDSEFEKILDRWFEGDFSEVKNDIFTLLAQDADNMAGDNWNDPSRISIVTKEAEEHYVLKIHGDEALKRHKEQYK</sequence>
<dbReference type="Pfam" id="PF00395">
    <property type="entry name" value="SLH"/>
    <property type="match status" value="3"/>
</dbReference>
<keyword evidence="1" id="KW-0732">Signal</keyword>